<dbReference type="InterPro" id="IPR040079">
    <property type="entry name" value="Glutathione_S-Trfase"/>
</dbReference>
<evidence type="ECO:0000256" key="2">
    <source>
        <dbReference type="ARBA" id="ARBA00022679"/>
    </source>
</evidence>
<feature type="domain" description="GST C-terminal" evidence="5">
    <location>
        <begin position="84"/>
        <end position="203"/>
    </location>
</feature>
<evidence type="ECO:0000313" key="6">
    <source>
        <dbReference type="EMBL" id="SIS74196.1"/>
    </source>
</evidence>
<dbReference type="SFLD" id="SFLDG01150">
    <property type="entry name" value="Main.1:_Beta-like"/>
    <property type="match status" value="1"/>
</dbReference>
<dbReference type="SUPFAM" id="SSF52833">
    <property type="entry name" value="Thioredoxin-like"/>
    <property type="match status" value="1"/>
</dbReference>
<organism evidence="6 7">
    <name type="scientific">Neptunomonas antarctica</name>
    <dbReference type="NCBI Taxonomy" id="619304"/>
    <lineage>
        <taxon>Bacteria</taxon>
        <taxon>Pseudomonadati</taxon>
        <taxon>Pseudomonadota</taxon>
        <taxon>Gammaproteobacteria</taxon>
        <taxon>Oceanospirillales</taxon>
        <taxon>Oceanospirillaceae</taxon>
        <taxon>Neptunomonas</taxon>
    </lineage>
</organism>
<dbReference type="OrthoDB" id="9803562at2"/>
<dbReference type="FunFam" id="3.40.30.10:FF:000039">
    <property type="entry name" value="Glutathione S-transferase domain"/>
    <property type="match status" value="1"/>
</dbReference>
<protein>
    <submittedName>
        <fullName evidence="6">Glutathione S-transferase</fullName>
    </submittedName>
</protein>
<sequence length="203" mass="22966">MITIYGSPKSSAGRCFWCLEEAGVEYKNQSIDFKAGEHKSEEFLKINRNGKIPALQDGDFTIWESLAISNYIADAYKPELLGTTAQERGLVSQWSIWSVADLQVPMIDAFIQLVFVPEPHRNAEIIKKSFEKLPAMLSSLETELEGKDYLVSNKFTLADLNVSFVVGICDDIKFDLAPYNNINQWRARLAERDGTKRYKALCS</sequence>
<dbReference type="EMBL" id="FTOE01000004">
    <property type="protein sequence ID" value="SIS74196.1"/>
    <property type="molecule type" value="Genomic_DNA"/>
</dbReference>
<evidence type="ECO:0000259" key="4">
    <source>
        <dbReference type="PROSITE" id="PS50404"/>
    </source>
</evidence>
<dbReference type="GO" id="GO:0016740">
    <property type="term" value="F:transferase activity"/>
    <property type="evidence" value="ECO:0007669"/>
    <property type="project" value="UniProtKB-KW"/>
</dbReference>
<dbReference type="InterPro" id="IPR004045">
    <property type="entry name" value="Glutathione_S-Trfase_N"/>
</dbReference>
<dbReference type="SFLD" id="SFLDS00019">
    <property type="entry name" value="Glutathione_Transferase_(cytos"/>
    <property type="match status" value="1"/>
</dbReference>
<dbReference type="InterPro" id="IPR004046">
    <property type="entry name" value="GST_C"/>
</dbReference>
<dbReference type="SFLD" id="SFLDG00358">
    <property type="entry name" value="Main_(cytGST)"/>
    <property type="match status" value="1"/>
</dbReference>
<evidence type="ECO:0000313" key="7">
    <source>
        <dbReference type="Proteomes" id="UP000185999"/>
    </source>
</evidence>
<evidence type="ECO:0000259" key="5">
    <source>
        <dbReference type="PROSITE" id="PS50405"/>
    </source>
</evidence>
<comment type="similarity">
    <text evidence="1 3">Belongs to the GST superfamily.</text>
</comment>
<dbReference type="InterPro" id="IPR036282">
    <property type="entry name" value="Glutathione-S-Trfase_C_sf"/>
</dbReference>
<dbReference type="SUPFAM" id="SSF47616">
    <property type="entry name" value="GST C-terminal domain-like"/>
    <property type="match status" value="1"/>
</dbReference>
<evidence type="ECO:0000256" key="3">
    <source>
        <dbReference type="RuleBase" id="RU003494"/>
    </source>
</evidence>
<evidence type="ECO:0000256" key="1">
    <source>
        <dbReference type="ARBA" id="ARBA00007409"/>
    </source>
</evidence>
<dbReference type="InterPro" id="IPR036249">
    <property type="entry name" value="Thioredoxin-like_sf"/>
</dbReference>
<dbReference type="Gene3D" id="3.40.30.10">
    <property type="entry name" value="Glutaredoxin"/>
    <property type="match status" value="1"/>
</dbReference>
<dbReference type="CDD" id="cd03046">
    <property type="entry name" value="GST_N_GTT1_like"/>
    <property type="match status" value="1"/>
</dbReference>
<dbReference type="PANTHER" id="PTHR44051:SF8">
    <property type="entry name" value="GLUTATHIONE S-TRANSFERASE GSTA"/>
    <property type="match status" value="1"/>
</dbReference>
<name>A0A1N7LK46_9GAMM</name>
<dbReference type="Gene3D" id="1.20.1050.10">
    <property type="match status" value="1"/>
</dbReference>
<dbReference type="PROSITE" id="PS50404">
    <property type="entry name" value="GST_NTER"/>
    <property type="match status" value="1"/>
</dbReference>
<accession>A0A1N7LK46</accession>
<dbReference type="STRING" id="619304.SAMN05421760_10496"/>
<feature type="domain" description="GST N-terminal" evidence="4">
    <location>
        <begin position="1"/>
        <end position="80"/>
    </location>
</feature>
<keyword evidence="7" id="KW-1185">Reference proteome</keyword>
<dbReference type="Pfam" id="PF00043">
    <property type="entry name" value="GST_C"/>
    <property type="match status" value="1"/>
</dbReference>
<dbReference type="Pfam" id="PF02798">
    <property type="entry name" value="GST_N"/>
    <property type="match status" value="1"/>
</dbReference>
<dbReference type="PROSITE" id="PS50405">
    <property type="entry name" value="GST_CTER"/>
    <property type="match status" value="1"/>
</dbReference>
<proteinExistence type="inferred from homology"/>
<keyword evidence="2 6" id="KW-0808">Transferase</keyword>
<dbReference type="PANTHER" id="PTHR44051">
    <property type="entry name" value="GLUTATHIONE S-TRANSFERASE-RELATED"/>
    <property type="match status" value="1"/>
</dbReference>
<reference evidence="7" key="1">
    <citation type="submission" date="2017-01" db="EMBL/GenBank/DDBJ databases">
        <authorList>
            <person name="Varghese N."/>
            <person name="Submissions S."/>
        </authorList>
    </citation>
    <scope>NUCLEOTIDE SEQUENCE [LARGE SCALE GENOMIC DNA]</scope>
    <source>
        <strain evidence="7">DSM 22306</strain>
    </source>
</reference>
<dbReference type="RefSeq" id="WP_054341587.1">
    <property type="nucleotide sequence ID" value="NZ_FTOE01000004.1"/>
</dbReference>
<gene>
    <name evidence="6" type="ORF">SAMN05421760_10496</name>
</gene>
<dbReference type="InterPro" id="IPR010987">
    <property type="entry name" value="Glutathione-S-Trfase_C-like"/>
</dbReference>
<dbReference type="Proteomes" id="UP000185999">
    <property type="component" value="Unassembled WGS sequence"/>
</dbReference>
<dbReference type="AlphaFoldDB" id="A0A1N7LK46"/>